<keyword evidence="2 4" id="KW-0507">mRNA processing</keyword>
<dbReference type="CDD" id="cd16293">
    <property type="entry name" value="CPSF2-like_MBL-fold"/>
    <property type="match status" value="1"/>
</dbReference>
<dbReference type="Pfam" id="PF13299">
    <property type="entry name" value="CPSF100_C"/>
    <property type="match status" value="1"/>
</dbReference>
<dbReference type="GO" id="GO:0003723">
    <property type="term" value="F:RNA binding"/>
    <property type="evidence" value="ECO:0007669"/>
    <property type="project" value="UniProtKB-KW"/>
</dbReference>
<organism evidence="7 8">
    <name type="scientific">Smittium mucronatum</name>
    <dbReference type="NCBI Taxonomy" id="133383"/>
    <lineage>
        <taxon>Eukaryota</taxon>
        <taxon>Fungi</taxon>
        <taxon>Fungi incertae sedis</taxon>
        <taxon>Zoopagomycota</taxon>
        <taxon>Kickxellomycotina</taxon>
        <taxon>Harpellomycetes</taxon>
        <taxon>Harpellales</taxon>
        <taxon>Legeriomycetaceae</taxon>
        <taxon>Smittium</taxon>
    </lineage>
</organism>
<dbReference type="InterPro" id="IPR035639">
    <property type="entry name" value="CPSF2_MBL"/>
</dbReference>
<protein>
    <recommendedName>
        <fullName evidence="4">Cleavage and polyadenylation specificity factor subunit 2</fullName>
    </recommendedName>
    <alternativeName>
        <fullName evidence="4">Cleavage and polyadenylation specificity factor 100 kDa subunit</fullName>
    </alternativeName>
</protein>
<feature type="domain" description="Beta-Casp" evidence="6">
    <location>
        <begin position="248"/>
        <end position="387"/>
    </location>
</feature>
<evidence type="ECO:0000256" key="2">
    <source>
        <dbReference type="ARBA" id="ARBA00022664"/>
    </source>
</evidence>
<dbReference type="PANTHER" id="PTHR45922:SF1">
    <property type="entry name" value="CLEAVAGE AND POLYADENYLATION SPECIFICITY FACTOR SUBUNIT 2"/>
    <property type="match status" value="1"/>
</dbReference>
<dbReference type="GO" id="GO:0006398">
    <property type="term" value="P:mRNA 3'-end processing by stem-loop binding and cleavage"/>
    <property type="evidence" value="ECO:0007669"/>
    <property type="project" value="InterPro"/>
</dbReference>
<dbReference type="Pfam" id="PF07521">
    <property type="entry name" value="RMMBL"/>
    <property type="match status" value="1"/>
</dbReference>
<dbReference type="OrthoDB" id="64353at2759"/>
<name>A0A1R0GL49_9FUNG</name>
<gene>
    <name evidence="7" type="ORF">AYI68_g8339</name>
</gene>
<dbReference type="InterPro" id="IPR036866">
    <property type="entry name" value="RibonucZ/Hydroxyglut_hydro"/>
</dbReference>
<comment type="caution">
    <text evidence="7">The sequence shown here is derived from an EMBL/GenBank/DDBJ whole genome shotgun (WGS) entry which is preliminary data.</text>
</comment>
<reference evidence="7 8" key="1">
    <citation type="journal article" date="2016" name="Mol. Biol. Evol.">
        <title>Genome-Wide Survey of Gut Fungi (Harpellales) Reveals the First Horizontally Transferred Ubiquitin Gene from a Mosquito Host.</title>
        <authorList>
            <person name="Wang Y."/>
            <person name="White M.M."/>
            <person name="Kvist S."/>
            <person name="Moncalvo J.M."/>
        </authorList>
    </citation>
    <scope>NUCLEOTIDE SEQUENCE [LARGE SCALE GENOMIC DNA]</scope>
    <source>
        <strain evidence="7 8">ALG-7-W6</strain>
    </source>
</reference>
<evidence type="ECO:0000256" key="1">
    <source>
        <dbReference type="ARBA" id="ARBA00004123"/>
    </source>
</evidence>
<evidence type="ECO:0000256" key="4">
    <source>
        <dbReference type="RuleBase" id="RU365006"/>
    </source>
</evidence>
<dbReference type="InterPro" id="IPR022712">
    <property type="entry name" value="Beta_Casp"/>
</dbReference>
<dbReference type="PANTHER" id="PTHR45922">
    <property type="entry name" value="CLEAVAGE AND POLYADENYLATION SPECIFICITY FACTOR SUBUNIT 2"/>
    <property type="match status" value="1"/>
</dbReference>
<keyword evidence="8" id="KW-1185">Reference proteome</keyword>
<dbReference type="Pfam" id="PF16661">
    <property type="entry name" value="Lactamase_B_6"/>
    <property type="match status" value="1"/>
</dbReference>
<feature type="region of interest" description="Disordered" evidence="5">
    <location>
        <begin position="649"/>
        <end position="668"/>
    </location>
</feature>
<evidence type="ECO:0000313" key="8">
    <source>
        <dbReference type="Proteomes" id="UP000187455"/>
    </source>
</evidence>
<dbReference type="InterPro" id="IPR025069">
    <property type="entry name" value="Cpsf2_C"/>
</dbReference>
<evidence type="ECO:0000313" key="7">
    <source>
        <dbReference type="EMBL" id="OLY77623.1"/>
    </source>
</evidence>
<comment type="similarity">
    <text evidence="4">Belongs to the metallo-beta-lactamase superfamily. RNA-metabolizing metallo-beta-lactamase-like family. CPSF2/YSH1 subfamily.</text>
</comment>
<evidence type="ECO:0000256" key="3">
    <source>
        <dbReference type="ARBA" id="ARBA00023242"/>
    </source>
</evidence>
<dbReference type="Gene3D" id="3.60.15.10">
    <property type="entry name" value="Ribonuclease Z/Hydroxyacylglutathione hydrolase-like"/>
    <property type="match status" value="1"/>
</dbReference>
<dbReference type="AlphaFoldDB" id="A0A1R0GL49"/>
<dbReference type="InterPro" id="IPR001279">
    <property type="entry name" value="Metallo-B-lactamas"/>
</dbReference>
<evidence type="ECO:0000259" key="6">
    <source>
        <dbReference type="SMART" id="SM01027"/>
    </source>
</evidence>
<keyword evidence="3 4" id="KW-0539">Nucleus</keyword>
<accession>A0A1R0GL49</accession>
<evidence type="ECO:0000256" key="5">
    <source>
        <dbReference type="SAM" id="MobiDB-lite"/>
    </source>
</evidence>
<dbReference type="SUPFAM" id="SSF56281">
    <property type="entry name" value="Metallo-hydrolase/oxidoreductase"/>
    <property type="match status" value="1"/>
</dbReference>
<dbReference type="InterPro" id="IPR011108">
    <property type="entry name" value="RMMBL"/>
</dbReference>
<sequence>MSSSIEFTAFSGSRKEGPLCYLLEIDDSKLLLDCGGYGIIQGDYFTNLKKVSQSIDAVLLSHSTLEHLGGYAYAYKFLNLKCPVYATVPVYNMGKISVSSITRDLQKERGLDLSLEDVSEAFNHITTLRYSQPTNLSGKCKEINISAYSAGHSLGGSIWKIKKGIDEVLYVIDYNHIREGHLGSTSLLHRGQVVENMLRPTLLITGAYNATRILPTQKSRKIALLNFIKSHLEGTGIALVPVDTSNRILEIVYLIERFMDKFIGNFEYNSNFPKRIFLLSRYGNRVFRFARSMLEWMNDSLGNEFDGNRKNPFELKHIKILNSINKLESSISKARKSSGEKSFIVLVNGEDFDIGNSKKLFNKWASEKNNKIILTQRGYPETLTRILYDLWLEKTKQIELGNSESHLLDANQNNSYDDISGSLNQMNVPLDVSVFLNQEIYVPDYEKVSLEGEELALYKEKMRKDQEEEEARITLLLEGDISDDEFDLIDPNGRDEDNIESDMKPFSEFGLPGKAKRSSILGNPGELQRKFSNNTSESKIPETSLLNTEMFKLLTGSTFDIYFNSGSQIRATNSNRAHLFPFFDKRKRVSDYGEVLDIEHLKQPIASQSNIKDNASSLQVIPENEGLLFNPQDADLDIRSNFKRAKNDPNNRINFDYSDDSSSDSENDDFDFDLKNNSAISNNDLKKADNILTAKAGDSGYKYVKTLKKFNINCEITFFDFEGRSDGRSMHNIVAQIEPRRIVVVDGDEVSTEYFCQLCATNDRMTSSIFAPEIGEVLNVSTRAKAYSVKLSDSLLNSLKFALPKPHLKNISKLLLPSNDGLASQKFSLFSKAAISTGDVLANQNVISDNDDPSKNYSGEELRISRVRGIWRIYEDSNVPVLDLPNLEERQIYNDVKYAGDLKLSLLKRGLLANGINASFQGDGILDDDGLVRIDGNLSSEFYKIRSILYGLLAAI</sequence>
<dbReference type="STRING" id="133383.A0A1R0GL49"/>
<keyword evidence="4" id="KW-0694">RNA-binding</keyword>
<proteinExistence type="inferred from homology"/>
<comment type="subcellular location">
    <subcellularLocation>
        <location evidence="1 4">Nucleus</location>
    </subcellularLocation>
</comment>
<feature type="compositionally biased region" description="Acidic residues" evidence="5">
    <location>
        <begin position="657"/>
        <end position="668"/>
    </location>
</feature>
<dbReference type="SMART" id="SM01027">
    <property type="entry name" value="Beta-Casp"/>
    <property type="match status" value="1"/>
</dbReference>
<dbReference type="InterPro" id="IPR027075">
    <property type="entry name" value="CPSF2"/>
</dbReference>
<dbReference type="GO" id="GO:0005847">
    <property type="term" value="C:mRNA cleavage and polyadenylation specificity factor complex"/>
    <property type="evidence" value="ECO:0007669"/>
    <property type="project" value="InterPro"/>
</dbReference>
<dbReference type="EMBL" id="LSSL01007770">
    <property type="protein sequence ID" value="OLY77623.1"/>
    <property type="molecule type" value="Genomic_DNA"/>
</dbReference>
<dbReference type="Proteomes" id="UP000187455">
    <property type="component" value="Unassembled WGS sequence"/>
</dbReference>
<dbReference type="Pfam" id="PF10996">
    <property type="entry name" value="Beta-Casp"/>
    <property type="match status" value="1"/>
</dbReference>